<dbReference type="AlphaFoldDB" id="A0A7M7LUR3"/>
<feature type="region of interest" description="Disordered" evidence="1">
    <location>
        <begin position="149"/>
        <end position="171"/>
    </location>
</feature>
<keyword evidence="3" id="KW-1185">Reference proteome</keyword>
<gene>
    <name evidence="2" type="primary">103316809</name>
</gene>
<evidence type="ECO:0000313" key="3">
    <source>
        <dbReference type="Proteomes" id="UP000002358"/>
    </source>
</evidence>
<dbReference type="InParanoid" id="A0A7M7LUR3"/>
<name>A0A7M7LUR3_NASVI</name>
<dbReference type="OMA" id="YRNPWKI"/>
<evidence type="ECO:0000256" key="1">
    <source>
        <dbReference type="SAM" id="MobiDB-lite"/>
    </source>
</evidence>
<proteinExistence type="predicted"/>
<dbReference type="Proteomes" id="UP000002358">
    <property type="component" value="Chromosome 3"/>
</dbReference>
<dbReference type="OrthoDB" id="7201605at2759"/>
<evidence type="ECO:0000313" key="2">
    <source>
        <dbReference type="EnsemblMetazoa" id="XP_008210699"/>
    </source>
</evidence>
<reference evidence="2" key="1">
    <citation type="submission" date="2021-01" db="UniProtKB">
        <authorList>
            <consortium name="EnsemblMetazoa"/>
        </authorList>
    </citation>
    <scope>IDENTIFICATION</scope>
</reference>
<dbReference type="KEGG" id="nvi:103316809"/>
<organism evidence="2 3">
    <name type="scientific">Nasonia vitripennis</name>
    <name type="common">Parasitic wasp</name>
    <dbReference type="NCBI Taxonomy" id="7425"/>
    <lineage>
        <taxon>Eukaryota</taxon>
        <taxon>Metazoa</taxon>
        <taxon>Ecdysozoa</taxon>
        <taxon>Arthropoda</taxon>
        <taxon>Hexapoda</taxon>
        <taxon>Insecta</taxon>
        <taxon>Pterygota</taxon>
        <taxon>Neoptera</taxon>
        <taxon>Endopterygota</taxon>
        <taxon>Hymenoptera</taxon>
        <taxon>Apocrita</taxon>
        <taxon>Proctotrupomorpha</taxon>
        <taxon>Chalcidoidea</taxon>
        <taxon>Pteromalidae</taxon>
        <taxon>Pteromalinae</taxon>
        <taxon>Nasonia</taxon>
    </lineage>
</organism>
<accession>A0A7M7LUR3</accession>
<sequence>MNYEIDDEIRDFVTSYSKEYGPKRVQQFFRARPFFSEYRESNPIKDAYKEYLNLQKKNERLPPRRRTENPQDLLDRVRSELSHLKTFLPRDPPDEALVERQQKQLFQSAYQIEFAKNLYNCSSALRDQIKENDSMNMTLSEKSAIAETEQKKSFRNPRHVGGDNTLRTQKLMKPPDNLTVDKKEREILRVRTGFSEYQDIIGKAGRRIIQEQFLGPSVPVEVPDEHTRNPDSARSSCLHILRNASKHHLMSQVF</sequence>
<dbReference type="EnsemblMetazoa" id="XM_008212477">
    <property type="protein sequence ID" value="XP_008210699"/>
    <property type="gene ID" value="LOC103316809"/>
</dbReference>
<protein>
    <submittedName>
        <fullName evidence="2">Uncharacterized protein</fullName>
    </submittedName>
</protein>